<dbReference type="GO" id="GO:0006325">
    <property type="term" value="P:chromatin organization"/>
    <property type="evidence" value="ECO:0007669"/>
    <property type="project" value="UniProtKB-KW"/>
</dbReference>
<dbReference type="GO" id="GO:0045739">
    <property type="term" value="P:positive regulation of DNA repair"/>
    <property type="evidence" value="ECO:0007669"/>
    <property type="project" value="TreeGrafter"/>
</dbReference>
<comment type="similarity">
    <text evidence="3 21">Belongs to the HAD-like hydrolase superfamily. EYA family.</text>
</comment>
<feature type="compositionally biased region" description="Basic and acidic residues" evidence="22">
    <location>
        <begin position="207"/>
        <end position="216"/>
    </location>
</feature>
<proteinExistence type="inferred from homology"/>
<protein>
    <recommendedName>
        <fullName evidence="21">Eyes absent homolog</fullName>
        <ecNumber evidence="21">3.1.3.48</ecNumber>
    </recommendedName>
</protein>
<keyword evidence="11" id="KW-0156">Chromatin regulator</keyword>
<evidence type="ECO:0000256" key="21">
    <source>
        <dbReference type="RuleBase" id="RU362036"/>
    </source>
</evidence>
<comment type="subcellular location">
    <subcellularLocation>
        <location evidence="2">Cytoplasm</location>
    </subcellularLocation>
    <subcellularLocation>
        <location evidence="1">Nucleus</location>
    </subcellularLocation>
</comment>
<dbReference type="GO" id="GO:0005634">
    <property type="term" value="C:nucleus"/>
    <property type="evidence" value="ECO:0007669"/>
    <property type="project" value="UniProtKB-SubCell"/>
</dbReference>
<keyword evidence="12 21" id="KW-0904">Protein phosphatase</keyword>
<keyword evidence="17" id="KW-0539">Nucleus</keyword>
<feature type="binding site" evidence="20">
    <location>
        <position position="474"/>
    </location>
    <ligand>
        <name>Mg(2+)</name>
        <dbReference type="ChEBI" id="CHEBI:18420"/>
    </ligand>
</feature>
<feature type="region of interest" description="Disordered" evidence="22">
    <location>
        <begin position="174"/>
        <end position="233"/>
    </location>
</feature>
<evidence type="ECO:0000256" key="5">
    <source>
        <dbReference type="ARBA" id="ARBA00022490"/>
    </source>
</evidence>
<dbReference type="Proteomes" id="UP000586704">
    <property type="component" value="Unassembled WGS sequence"/>
</dbReference>
<evidence type="ECO:0000256" key="10">
    <source>
        <dbReference type="ARBA" id="ARBA00022842"/>
    </source>
</evidence>
<keyword evidence="9 21" id="KW-0378">Hydrolase</keyword>
<dbReference type="AlphaFoldDB" id="A0A7L4MVB7"/>
<evidence type="ECO:0000256" key="22">
    <source>
        <dbReference type="SAM" id="MobiDB-lite"/>
    </source>
</evidence>
<feature type="binding site" evidence="20">
    <location>
        <position position="248"/>
    </location>
    <ligand>
        <name>Mg(2+)</name>
        <dbReference type="ChEBI" id="CHEBI:18420"/>
    </ligand>
</feature>
<dbReference type="GO" id="GO:0004725">
    <property type="term" value="F:protein tyrosine phosphatase activity"/>
    <property type="evidence" value="ECO:0007669"/>
    <property type="project" value="UniProtKB-EC"/>
</dbReference>
<keyword evidence="16" id="KW-0234">DNA repair</keyword>
<dbReference type="SFLD" id="SFLDG01129">
    <property type="entry name" value="C1.5:_HAD__Beta-PGM__Phosphata"/>
    <property type="match status" value="1"/>
</dbReference>
<keyword evidence="8" id="KW-0227">DNA damage</keyword>
<comment type="catalytic activity">
    <reaction evidence="18 21">
        <text>O-phospho-L-tyrosyl-[protein] + H2O = L-tyrosyl-[protein] + phosphate</text>
        <dbReference type="Rhea" id="RHEA:10684"/>
        <dbReference type="Rhea" id="RHEA-COMP:10136"/>
        <dbReference type="Rhea" id="RHEA-COMP:20101"/>
        <dbReference type="ChEBI" id="CHEBI:15377"/>
        <dbReference type="ChEBI" id="CHEBI:43474"/>
        <dbReference type="ChEBI" id="CHEBI:46858"/>
        <dbReference type="ChEBI" id="CHEBI:61978"/>
        <dbReference type="EC" id="3.1.3.48"/>
    </reaction>
</comment>
<dbReference type="NCBIfam" id="TIGR01658">
    <property type="entry name" value="EYA-cons_domain"/>
    <property type="match status" value="1"/>
</dbReference>
<dbReference type="GO" id="GO:0006281">
    <property type="term" value="P:DNA repair"/>
    <property type="evidence" value="ECO:0007669"/>
    <property type="project" value="UniProtKB-KW"/>
</dbReference>
<evidence type="ECO:0000256" key="1">
    <source>
        <dbReference type="ARBA" id="ARBA00004123"/>
    </source>
</evidence>
<accession>A0A7L4MVB7</accession>
<evidence type="ECO:0000256" key="8">
    <source>
        <dbReference type="ARBA" id="ARBA00022763"/>
    </source>
</evidence>
<keyword evidence="5" id="KW-0963">Cytoplasm</keyword>
<feature type="non-terminal residue" evidence="23">
    <location>
        <position position="1"/>
    </location>
</feature>
<keyword evidence="24" id="KW-1185">Reference proteome</keyword>
<dbReference type="GO" id="GO:0030154">
    <property type="term" value="P:cell differentiation"/>
    <property type="evidence" value="ECO:0007669"/>
    <property type="project" value="TreeGrafter"/>
</dbReference>
<feature type="binding site" evidence="20">
    <location>
        <position position="246"/>
    </location>
    <ligand>
        <name>Mg(2+)</name>
        <dbReference type="ChEBI" id="CHEBI:18420"/>
    </ligand>
</feature>
<dbReference type="SFLD" id="SFLDS00003">
    <property type="entry name" value="Haloacid_Dehalogenase"/>
    <property type="match status" value="1"/>
</dbReference>
<dbReference type="EC" id="3.1.3.48" evidence="21"/>
<evidence type="ECO:0000256" key="20">
    <source>
        <dbReference type="PIRSR" id="PIRSR628472-2"/>
    </source>
</evidence>
<evidence type="ECO:0000256" key="3">
    <source>
        <dbReference type="ARBA" id="ARBA00010501"/>
    </source>
</evidence>
<evidence type="ECO:0000256" key="9">
    <source>
        <dbReference type="ARBA" id="ARBA00022801"/>
    </source>
</evidence>
<keyword evidence="10 20" id="KW-0460">Magnesium</keyword>
<dbReference type="InterPro" id="IPR028472">
    <property type="entry name" value="EYA"/>
</dbReference>
<comment type="caution">
    <text evidence="23">The sequence shown here is derived from an EMBL/GenBank/DDBJ whole genome shotgun (WGS) entry which is preliminary data.</text>
</comment>
<dbReference type="InterPro" id="IPR042577">
    <property type="entry name" value="EYA_dom_metazoan"/>
</dbReference>
<evidence type="ECO:0000256" key="4">
    <source>
        <dbReference type="ARBA" id="ARBA00022473"/>
    </source>
</evidence>
<evidence type="ECO:0000256" key="17">
    <source>
        <dbReference type="ARBA" id="ARBA00023242"/>
    </source>
</evidence>
<keyword evidence="14" id="KW-0010">Activator</keyword>
<name>A0A7L4MVB7_9AVES</name>
<evidence type="ECO:0000256" key="2">
    <source>
        <dbReference type="ARBA" id="ARBA00004496"/>
    </source>
</evidence>
<dbReference type="OrthoDB" id="167668at2759"/>
<dbReference type="EMBL" id="VYZU01003346">
    <property type="protein sequence ID" value="NXY81242.1"/>
    <property type="molecule type" value="Genomic_DNA"/>
</dbReference>
<evidence type="ECO:0000313" key="24">
    <source>
        <dbReference type="Proteomes" id="UP000586704"/>
    </source>
</evidence>
<keyword evidence="7 20" id="KW-0479">Metal-binding</keyword>
<dbReference type="Pfam" id="PF00702">
    <property type="entry name" value="Hydrolase"/>
    <property type="match status" value="1"/>
</dbReference>
<dbReference type="PANTHER" id="PTHR10190">
    <property type="entry name" value="EYES ABSENT"/>
    <property type="match status" value="1"/>
</dbReference>
<evidence type="ECO:0000256" key="19">
    <source>
        <dbReference type="PIRSR" id="PIRSR628472-1"/>
    </source>
</evidence>
<comment type="cofactor">
    <cofactor evidence="20 21">
        <name>Mg(2+)</name>
        <dbReference type="ChEBI" id="CHEBI:18420"/>
    </cofactor>
    <text evidence="20 21">Binds 1 Mg(2+) ion per subunit.</text>
</comment>
<sequence length="510" mass="55977">VMTCTDYIPRSSNDYTSQMYSAKPYAHILSVPVSETMSPYPAQTQYQALQQSQPYTIYPQTTQTYGLPPFGALWPGMKPESGLIQTPSTSQHSVLTCTTGLTTSQPSPAQYSYSIEASTTNASPVSTSSTVINISTSAVASISQEYPTYTILGQSQYQACYPGPGFGVVPAAGSAEGTALSPCPPPRALHRHSGDASTSPSLPRATASKELDEQARKNIPGKNRGKRKADTSSSQDSELERVFLWDLDETIIIFHSLLTGSYAQKYGKDPTLVIGSGLSMEEMIFEVADTHLFFNDLEECDQVHIEDVASDDNGQDLSNYNFSTDGFSGSGSSSNHSSSVGVQGGVDWMRKLAFRYRRVRETYDKYKANVGGLLSPQKREALQRLRTDIEVLTDSWLETALKSLLLIQSRKNCVNILITTTQLVPALAKVLLYGLGEVFPIENIYSATKIGKESCFERIVSRFGKKVTYVVIGDGRDEEVAAKQHNMPFWRITNHADLVSLHQALELDFL</sequence>
<dbReference type="InterPro" id="IPR038102">
    <property type="entry name" value="EYA_dom_sf"/>
</dbReference>
<dbReference type="PANTHER" id="PTHR10190:SF5">
    <property type="entry name" value="EYES ABSENT HOMOLOG 3"/>
    <property type="match status" value="1"/>
</dbReference>
<evidence type="ECO:0000256" key="15">
    <source>
        <dbReference type="ARBA" id="ARBA00023163"/>
    </source>
</evidence>
<dbReference type="FunFam" id="3.40.50.12350:FF:000002">
    <property type="entry name" value="Eyes absent homolog"/>
    <property type="match status" value="1"/>
</dbReference>
<dbReference type="InterPro" id="IPR006545">
    <property type="entry name" value="EYA_dom"/>
</dbReference>
<evidence type="ECO:0000256" key="7">
    <source>
        <dbReference type="ARBA" id="ARBA00022723"/>
    </source>
</evidence>
<evidence type="ECO:0000256" key="12">
    <source>
        <dbReference type="ARBA" id="ARBA00022912"/>
    </source>
</evidence>
<dbReference type="Gene3D" id="3.40.50.12350">
    <property type="match status" value="1"/>
</dbReference>
<evidence type="ECO:0000256" key="11">
    <source>
        <dbReference type="ARBA" id="ARBA00022853"/>
    </source>
</evidence>
<feature type="active site" description="Proton donor" evidence="19">
    <location>
        <position position="248"/>
    </location>
</feature>
<keyword evidence="13 21" id="KW-0805">Transcription regulation</keyword>
<keyword evidence="15" id="KW-0804">Transcription</keyword>
<reference evidence="23 24" key="1">
    <citation type="submission" date="2020-02" db="EMBL/GenBank/DDBJ databases">
        <title>Bird 10,000 Genomes (B10K) Project - Family phase.</title>
        <authorList>
            <person name="Zhang G."/>
        </authorList>
    </citation>
    <scope>NUCLEOTIDE SEQUENCE [LARGE SCALE GENOMIC DNA]</scope>
    <source>
        <strain evidence="23">B10K-DU-013-51</strain>
        <tissue evidence="23">Mixed tissue sample</tissue>
    </source>
</reference>
<keyword evidence="4" id="KW-0217">Developmental protein</keyword>
<evidence type="ECO:0000256" key="13">
    <source>
        <dbReference type="ARBA" id="ARBA00023015"/>
    </source>
</evidence>
<dbReference type="GO" id="GO:0005737">
    <property type="term" value="C:cytoplasm"/>
    <property type="evidence" value="ECO:0007669"/>
    <property type="project" value="UniProtKB-SubCell"/>
</dbReference>
<dbReference type="CDD" id="cd02601">
    <property type="entry name" value="HAD_Eya"/>
    <property type="match status" value="1"/>
</dbReference>
<organism evidence="23 24">
    <name type="scientific">Ceyx cyanopectus</name>
    <name type="common">Indigo-banded kingfisher</name>
    <dbReference type="NCBI Taxonomy" id="390723"/>
    <lineage>
        <taxon>Eukaryota</taxon>
        <taxon>Metazoa</taxon>
        <taxon>Chordata</taxon>
        <taxon>Craniata</taxon>
        <taxon>Vertebrata</taxon>
        <taxon>Euteleostomi</taxon>
        <taxon>Archelosauria</taxon>
        <taxon>Archosauria</taxon>
        <taxon>Dinosauria</taxon>
        <taxon>Saurischia</taxon>
        <taxon>Theropoda</taxon>
        <taxon>Coelurosauria</taxon>
        <taxon>Aves</taxon>
        <taxon>Neognathae</taxon>
        <taxon>Neoaves</taxon>
        <taxon>Telluraves</taxon>
        <taxon>Coraciimorphae</taxon>
        <taxon>Coraciiformes</taxon>
        <taxon>Alcedinidae</taxon>
        <taxon>Ceyx</taxon>
    </lineage>
</organism>
<dbReference type="GO" id="GO:2001240">
    <property type="term" value="P:negative regulation of extrinsic apoptotic signaling pathway in absence of ligand"/>
    <property type="evidence" value="ECO:0007669"/>
    <property type="project" value="TreeGrafter"/>
</dbReference>
<evidence type="ECO:0000256" key="14">
    <source>
        <dbReference type="ARBA" id="ARBA00023159"/>
    </source>
</evidence>
<feature type="non-terminal residue" evidence="23">
    <location>
        <position position="510"/>
    </location>
</feature>
<evidence type="ECO:0000256" key="18">
    <source>
        <dbReference type="ARBA" id="ARBA00051722"/>
    </source>
</evidence>
<evidence type="ECO:0000256" key="6">
    <source>
        <dbReference type="ARBA" id="ARBA00022553"/>
    </source>
</evidence>
<evidence type="ECO:0000256" key="16">
    <source>
        <dbReference type="ARBA" id="ARBA00023204"/>
    </source>
</evidence>
<evidence type="ECO:0000313" key="23">
    <source>
        <dbReference type="EMBL" id="NXY81242.1"/>
    </source>
</evidence>
<feature type="active site" description="Nucleophile" evidence="19">
    <location>
        <position position="246"/>
    </location>
</feature>
<keyword evidence="6" id="KW-0597">Phosphoprotein</keyword>
<gene>
    <name evidence="23" type="primary">Eya3</name>
    <name evidence="23" type="ORF">CEYCYA_R03404</name>
</gene>
<dbReference type="GO" id="GO:0046872">
    <property type="term" value="F:metal ion binding"/>
    <property type="evidence" value="ECO:0007669"/>
    <property type="project" value="UniProtKB-KW"/>
</dbReference>